<comment type="caution">
    <text evidence="14">The sequence shown here is derived from an EMBL/GenBank/DDBJ whole genome shotgun (WGS) entry which is preliminary data.</text>
</comment>
<dbReference type="NCBIfam" id="NF004046">
    <property type="entry name" value="PRK05563.1"/>
    <property type="match status" value="1"/>
</dbReference>
<accession>A0A7C3II00</accession>
<evidence type="ECO:0000256" key="7">
    <source>
        <dbReference type="ARBA" id="ARBA00022833"/>
    </source>
</evidence>
<feature type="region of interest" description="Disordered" evidence="12">
    <location>
        <begin position="444"/>
        <end position="493"/>
    </location>
</feature>
<dbReference type="Gene3D" id="1.10.8.60">
    <property type="match status" value="1"/>
</dbReference>
<dbReference type="EC" id="2.7.7.7" evidence="11"/>
<comment type="subunit">
    <text evidence="11">DNA polymerase III contains a core (composed of alpha, epsilon and theta chains) that associates with a tau subunit. This core dimerizes to form the POLIII' complex. PolIII' associates with the gamma complex (composed of gamma, delta, delta', psi and chi chains) and with the beta chain to form the complete DNA polymerase III complex.</text>
</comment>
<dbReference type="Pfam" id="PF22608">
    <property type="entry name" value="DNAX_ATPase_lid"/>
    <property type="match status" value="1"/>
</dbReference>
<comment type="function">
    <text evidence="11">DNA polymerase III is a complex, multichain enzyme responsible for most of the replicative synthesis in bacteria. This DNA polymerase also exhibits 3' to 5' exonuclease activity.</text>
</comment>
<name>A0A7C3II00_9SPIR</name>
<dbReference type="NCBIfam" id="TIGR02397">
    <property type="entry name" value="dnaX_nterm"/>
    <property type="match status" value="1"/>
</dbReference>
<dbReference type="InterPro" id="IPR003593">
    <property type="entry name" value="AAA+_ATPase"/>
</dbReference>
<keyword evidence="2 11" id="KW-0808">Transferase</keyword>
<evidence type="ECO:0000256" key="2">
    <source>
        <dbReference type="ARBA" id="ARBA00022679"/>
    </source>
</evidence>
<evidence type="ECO:0000256" key="9">
    <source>
        <dbReference type="ARBA" id="ARBA00022932"/>
    </source>
</evidence>
<gene>
    <name evidence="11 14" type="primary">dnaX</name>
    <name evidence="14" type="ORF">ENS59_10505</name>
</gene>
<dbReference type="FunFam" id="3.40.50.300:FF:000014">
    <property type="entry name" value="DNA polymerase III subunit gamma/tau"/>
    <property type="match status" value="1"/>
</dbReference>
<dbReference type="EMBL" id="DSVL01000322">
    <property type="protein sequence ID" value="HFH29924.1"/>
    <property type="molecule type" value="Genomic_DNA"/>
</dbReference>
<dbReference type="Pfam" id="PF12169">
    <property type="entry name" value="DNA_pol3_gamma3"/>
    <property type="match status" value="1"/>
</dbReference>
<reference evidence="14" key="1">
    <citation type="journal article" date="2020" name="mSystems">
        <title>Genome- and Community-Level Interaction Insights into Carbon Utilization and Element Cycling Functions of Hydrothermarchaeota in Hydrothermal Sediment.</title>
        <authorList>
            <person name="Zhou Z."/>
            <person name="Liu Y."/>
            <person name="Xu W."/>
            <person name="Pan J."/>
            <person name="Luo Z.H."/>
            <person name="Li M."/>
        </authorList>
    </citation>
    <scope>NUCLEOTIDE SEQUENCE [LARGE SCALE GENOMIC DNA]</scope>
    <source>
        <strain evidence="14">SpSt-503</strain>
    </source>
</reference>
<dbReference type="AlphaFoldDB" id="A0A7C3II00"/>
<dbReference type="GO" id="GO:0009360">
    <property type="term" value="C:DNA polymerase III complex"/>
    <property type="evidence" value="ECO:0007669"/>
    <property type="project" value="InterPro"/>
</dbReference>
<keyword evidence="7" id="KW-0862">Zinc</keyword>
<protein>
    <recommendedName>
        <fullName evidence="11">DNA polymerase III subunit gamma/tau</fullName>
        <ecNumber evidence="11">2.7.7.7</ecNumber>
    </recommendedName>
</protein>
<evidence type="ECO:0000256" key="6">
    <source>
        <dbReference type="ARBA" id="ARBA00022741"/>
    </source>
</evidence>
<dbReference type="InterPro" id="IPR012763">
    <property type="entry name" value="DNA_pol_III_sug/sutau_N"/>
</dbReference>
<evidence type="ECO:0000256" key="10">
    <source>
        <dbReference type="ARBA" id="ARBA00049244"/>
    </source>
</evidence>
<evidence type="ECO:0000256" key="5">
    <source>
        <dbReference type="ARBA" id="ARBA00022723"/>
    </source>
</evidence>
<dbReference type="GO" id="GO:0005524">
    <property type="term" value="F:ATP binding"/>
    <property type="evidence" value="ECO:0007669"/>
    <property type="project" value="UniProtKB-KW"/>
</dbReference>
<keyword evidence="8 11" id="KW-0067">ATP-binding</keyword>
<keyword evidence="4 11" id="KW-0235">DNA replication</keyword>
<dbReference type="SMART" id="SM00382">
    <property type="entry name" value="AAA"/>
    <property type="match status" value="1"/>
</dbReference>
<dbReference type="GO" id="GO:0046872">
    <property type="term" value="F:metal ion binding"/>
    <property type="evidence" value="ECO:0007669"/>
    <property type="project" value="UniProtKB-KW"/>
</dbReference>
<evidence type="ECO:0000313" key="14">
    <source>
        <dbReference type="EMBL" id="HFH29924.1"/>
    </source>
</evidence>
<comment type="similarity">
    <text evidence="1 11">Belongs to the DnaX/STICHEL family.</text>
</comment>
<keyword evidence="9 11" id="KW-0239">DNA-directed DNA polymerase</keyword>
<dbReference type="GO" id="GO:0006261">
    <property type="term" value="P:DNA-templated DNA replication"/>
    <property type="evidence" value="ECO:0007669"/>
    <property type="project" value="TreeGrafter"/>
</dbReference>
<evidence type="ECO:0000256" key="12">
    <source>
        <dbReference type="SAM" id="MobiDB-lite"/>
    </source>
</evidence>
<dbReference type="InterPro" id="IPR022754">
    <property type="entry name" value="DNA_pol_III_gamma-3"/>
</dbReference>
<dbReference type="PANTHER" id="PTHR11669">
    <property type="entry name" value="REPLICATION FACTOR C / DNA POLYMERASE III GAMMA-TAU SUBUNIT"/>
    <property type="match status" value="1"/>
</dbReference>
<keyword evidence="5" id="KW-0479">Metal-binding</keyword>
<dbReference type="GO" id="GO:0003887">
    <property type="term" value="F:DNA-directed DNA polymerase activity"/>
    <property type="evidence" value="ECO:0007669"/>
    <property type="project" value="UniProtKB-KW"/>
</dbReference>
<dbReference type="Gene3D" id="1.20.272.10">
    <property type="match status" value="1"/>
</dbReference>
<dbReference type="CDD" id="cd18137">
    <property type="entry name" value="HLD_clamp_pol_III_gamma_tau"/>
    <property type="match status" value="1"/>
</dbReference>
<evidence type="ECO:0000256" key="4">
    <source>
        <dbReference type="ARBA" id="ARBA00022705"/>
    </source>
</evidence>
<evidence type="ECO:0000256" key="11">
    <source>
        <dbReference type="RuleBase" id="RU364063"/>
    </source>
</evidence>
<comment type="catalytic activity">
    <reaction evidence="10 11">
        <text>DNA(n) + a 2'-deoxyribonucleoside 5'-triphosphate = DNA(n+1) + diphosphate</text>
        <dbReference type="Rhea" id="RHEA:22508"/>
        <dbReference type="Rhea" id="RHEA-COMP:17339"/>
        <dbReference type="Rhea" id="RHEA-COMP:17340"/>
        <dbReference type="ChEBI" id="CHEBI:33019"/>
        <dbReference type="ChEBI" id="CHEBI:61560"/>
        <dbReference type="ChEBI" id="CHEBI:173112"/>
        <dbReference type="EC" id="2.7.7.7"/>
    </reaction>
</comment>
<dbReference type="PRINTS" id="PR00300">
    <property type="entry name" value="CLPPROTEASEA"/>
</dbReference>
<evidence type="ECO:0000256" key="3">
    <source>
        <dbReference type="ARBA" id="ARBA00022695"/>
    </source>
</evidence>
<dbReference type="InterPro" id="IPR008921">
    <property type="entry name" value="DNA_pol3_clamp-load_cplx_C"/>
</dbReference>
<dbReference type="Gene3D" id="3.40.50.300">
    <property type="entry name" value="P-loop containing nucleotide triphosphate hydrolases"/>
    <property type="match status" value="1"/>
</dbReference>
<dbReference type="Pfam" id="PF13177">
    <property type="entry name" value="DNA_pol3_delta2"/>
    <property type="match status" value="1"/>
</dbReference>
<dbReference type="SUPFAM" id="SSF52540">
    <property type="entry name" value="P-loop containing nucleoside triphosphate hydrolases"/>
    <property type="match status" value="1"/>
</dbReference>
<evidence type="ECO:0000259" key="13">
    <source>
        <dbReference type="SMART" id="SM00382"/>
    </source>
</evidence>
<proteinExistence type="inferred from homology"/>
<dbReference type="SUPFAM" id="SSF48019">
    <property type="entry name" value="post-AAA+ oligomerization domain-like"/>
    <property type="match status" value="1"/>
</dbReference>
<dbReference type="InterPro" id="IPR045085">
    <property type="entry name" value="HLD_clamp_pol_III_gamma_tau"/>
</dbReference>
<evidence type="ECO:0000256" key="1">
    <source>
        <dbReference type="ARBA" id="ARBA00006360"/>
    </source>
</evidence>
<dbReference type="CDD" id="cd00009">
    <property type="entry name" value="AAA"/>
    <property type="match status" value="1"/>
</dbReference>
<feature type="domain" description="AAA+ ATPase" evidence="13">
    <location>
        <begin position="37"/>
        <end position="179"/>
    </location>
</feature>
<dbReference type="GO" id="GO:0003677">
    <property type="term" value="F:DNA binding"/>
    <property type="evidence" value="ECO:0007669"/>
    <property type="project" value="InterPro"/>
</dbReference>
<sequence length="614" mass="67512">MAYEVTATRRRPKTFDEMAGQEFVVATLKSSIETGRIAHAYLFSGPRGCGKTSAARILARSLNCEKGPTATPCGVCTNCVEIARGASLDVIEIDGASNTSVNDVRQIKDEVLFPPNAGRYKVYIIDEVHMLSNSAFNALLKTIEEPPPYIVFIFATTELHKVPATIKSRCQQFAFRLIPIDTIKTILADACRELGITAEDEALFWIAKESTGSLRDAYTLFDQVVAFSDGHIRTELIREKLGLLGLDAINKLAEACVQEQAAEALLQLDSILEQGISIEQLVIDLAEYFRSILLLKQGIKREALLGYSAERFSSTVVESLTAQQIEQALSILLGVYRDIRYSLSPRFELETAISKLSWLRRWIAPSELKEAVENLRSSFLNPPNGAPRITAAPMSLKAAEREAPAAHIEPIGPAKTELPEQAPSLTEGFKQFLAAKANQAASAVSSRSRDGIQEPTGSLANALTPERVPTAMQAQKPEPVQVHEQSPSPEPVRPLTQEHMESLRLELINLLKKERGMLASGLEKTADWKLEPDNPEGPNLIIPARDSLSADLLQKEKHSISGTLHQMGYTQLHISITLVEPKDAQKGEQSGENQIPPAVETVRKLFRGTIVRIK</sequence>
<dbReference type="InterPro" id="IPR001270">
    <property type="entry name" value="ClpA/B"/>
</dbReference>
<dbReference type="PANTHER" id="PTHR11669:SF0">
    <property type="entry name" value="PROTEIN STICHEL-LIKE 2"/>
    <property type="match status" value="1"/>
</dbReference>
<dbReference type="InterPro" id="IPR027417">
    <property type="entry name" value="P-loop_NTPase"/>
</dbReference>
<dbReference type="InterPro" id="IPR050238">
    <property type="entry name" value="DNA_Rep/Repair_Clamp_Loader"/>
</dbReference>
<dbReference type="NCBIfam" id="NF005173">
    <property type="entry name" value="PRK06647.1"/>
    <property type="match status" value="1"/>
</dbReference>
<evidence type="ECO:0000256" key="8">
    <source>
        <dbReference type="ARBA" id="ARBA00022840"/>
    </source>
</evidence>
<organism evidence="14">
    <name type="scientific">Gracilinema caldarium</name>
    <dbReference type="NCBI Taxonomy" id="215591"/>
    <lineage>
        <taxon>Bacteria</taxon>
        <taxon>Pseudomonadati</taxon>
        <taxon>Spirochaetota</taxon>
        <taxon>Spirochaetia</taxon>
        <taxon>Spirochaetales</taxon>
        <taxon>Breznakiellaceae</taxon>
        <taxon>Gracilinema</taxon>
    </lineage>
</organism>
<keyword evidence="3 11" id="KW-0548">Nucleotidyltransferase</keyword>
<keyword evidence="6 11" id="KW-0547">Nucleotide-binding</keyword>